<feature type="region of interest" description="Disordered" evidence="1">
    <location>
        <begin position="94"/>
        <end position="114"/>
    </location>
</feature>
<sequence length="400" mass="43421">NATPSLRSIALAPSRGLPWSLATSPPSPSLSRAAGRLQPPLPPCPCAGRPRRRLLQRRRHLLHPGLPSVSRGDPRSCLPAVALLFPPCWPPPAAPPASPVHPPAAPPPLPASQLPPLSRLRLRFAGKSPETRPHRRLVVSPPLHHLQPSLPPRLSVGRRRRLLPRRRRIALHPGCSSVSPERRRRAGLSILFVAGVLSAAPSSSPARRLAAPLPPPASQPQGRPRHRFPSIQTPPRSIIVVSDRSRRRRPVGRPARRLAAPPPSSSSQRRVPRRPRPRAAAAGCPRRLLAGPGRRRRRRPLVVPGRRGVRPSVEPFSSVVRVRQVSRRSPVIVFVLGSASSSLVPAASRLRPRIAAEVVPSPRRVVACSFACVLRVAFVVPEVPEAWFVVVAEGSEGRSL</sequence>
<evidence type="ECO:0000313" key="2">
    <source>
        <dbReference type="EMBL" id="BAH95673.1"/>
    </source>
</evidence>
<feature type="region of interest" description="Disordered" evidence="1">
    <location>
        <begin position="201"/>
        <end position="301"/>
    </location>
</feature>
<feature type="compositionally biased region" description="Low complexity" evidence="1">
    <location>
        <begin position="278"/>
        <end position="292"/>
    </location>
</feature>
<proteinExistence type="predicted"/>
<reference evidence="3" key="2">
    <citation type="journal article" date="2008" name="Nucleic Acids Res.">
        <title>The rice annotation project database (RAP-DB): 2008 update.</title>
        <authorList>
            <consortium name="The rice annotation project (RAP)"/>
        </authorList>
    </citation>
    <scope>GENOME REANNOTATION</scope>
    <source>
        <strain evidence="3">cv. Nipponbare</strain>
    </source>
</reference>
<feature type="compositionally biased region" description="Low complexity" evidence="1">
    <location>
        <begin position="17"/>
        <end position="38"/>
    </location>
</feature>
<feature type="region of interest" description="Disordered" evidence="1">
    <location>
        <begin position="16"/>
        <end position="49"/>
    </location>
</feature>
<dbReference type="KEGG" id="dosa:Os12g0468900"/>
<feature type="compositionally biased region" description="Basic residues" evidence="1">
    <location>
        <begin position="245"/>
        <end position="256"/>
    </location>
</feature>
<dbReference type="Proteomes" id="UP000000763">
    <property type="component" value="Chromosome 12"/>
</dbReference>
<dbReference type="AlphaFoldDB" id="C7J9E0"/>
<evidence type="ECO:0000313" key="3">
    <source>
        <dbReference type="Proteomes" id="UP000000763"/>
    </source>
</evidence>
<gene>
    <name evidence="2" type="ordered locus">Os12g0468900</name>
</gene>
<organism evidence="2 3">
    <name type="scientific">Oryza sativa subsp. japonica</name>
    <name type="common">Rice</name>
    <dbReference type="NCBI Taxonomy" id="39947"/>
    <lineage>
        <taxon>Eukaryota</taxon>
        <taxon>Viridiplantae</taxon>
        <taxon>Streptophyta</taxon>
        <taxon>Embryophyta</taxon>
        <taxon>Tracheophyta</taxon>
        <taxon>Spermatophyta</taxon>
        <taxon>Magnoliopsida</taxon>
        <taxon>Liliopsida</taxon>
        <taxon>Poales</taxon>
        <taxon>Poaceae</taxon>
        <taxon>BOP clade</taxon>
        <taxon>Oryzoideae</taxon>
        <taxon>Oryzeae</taxon>
        <taxon>Oryzinae</taxon>
        <taxon>Oryza</taxon>
        <taxon>Oryza sativa</taxon>
    </lineage>
</organism>
<accession>C7J9E0</accession>
<feature type="non-terminal residue" evidence="2">
    <location>
        <position position="1"/>
    </location>
</feature>
<reference evidence="2 3" key="1">
    <citation type="journal article" date="2005" name="Nature">
        <title>The map-based sequence of the rice genome.</title>
        <authorList>
            <consortium name="International rice genome sequencing project (IRGSP)"/>
            <person name="Matsumoto T."/>
            <person name="Wu J."/>
            <person name="Kanamori H."/>
            <person name="Katayose Y."/>
            <person name="Fujisawa M."/>
            <person name="Namiki N."/>
            <person name="Mizuno H."/>
            <person name="Yamamoto K."/>
            <person name="Antonio B.A."/>
            <person name="Baba T."/>
            <person name="Sakata K."/>
            <person name="Nagamura Y."/>
            <person name="Aoki H."/>
            <person name="Arikawa K."/>
            <person name="Arita K."/>
            <person name="Bito T."/>
            <person name="Chiden Y."/>
            <person name="Fujitsuka N."/>
            <person name="Fukunaka R."/>
            <person name="Hamada M."/>
            <person name="Harada C."/>
            <person name="Hayashi A."/>
            <person name="Hijishita S."/>
            <person name="Honda M."/>
            <person name="Hosokawa S."/>
            <person name="Ichikawa Y."/>
            <person name="Idonuma A."/>
            <person name="Iijima M."/>
            <person name="Ikeda M."/>
            <person name="Ikeno M."/>
            <person name="Ito K."/>
            <person name="Ito S."/>
            <person name="Ito T."/>
            <person name="Ito Y."/>
            <person name="Ito Y."/>
            <person name="Iwabuchi A."/>
            <person name="Kamiya K."/>
            <person name="Karasawa W."/>
            <person name="Kurita K."/>
            <person name="Katagiri S."/>
            <person name="Kikuta A."/>
            <person name="Kobayashi H."/>
            <person name="Kobayashi N."/>
            <person name="Machita K."/>
            <person name="Maehara T."/>
            <person name="Masukawa M."/>
            <person name="Mizubayashi T."/>
            <person name="Mukai Y."/>
            <person name="Nagasaki H."/>
            <person name="Nagata Y."/>
            <person name="Naito S."/>
            <person name="Nakashima M."/>
            <person name="Nakama Y."/>
            <person name="Nakamichi Y."/>
            <person name="Nakamura M."/>
            <person name="Meguro A."/>
            <person name="Negishi M."/>
            <person name="Ohta I."/>
            <person name="Ohta T."/>
            <person name="Okamoto M."/>
            <person name="Ono N."/>
            <person name="Saji S."/>
            <person name="Sakaguchi M."/>
            <person name="Sakai K."/>
            <person name="Shibata M."/>
            <person name="Shimokawa T."/>
            <person name="Song J."/>
            <person name="Takazaki Y."/>
            <person name="Terasawa K."/>
            <person name="Tsugane M."/>
            <person name="Tsuji K."/>
            <person name="Ueda S."/>
            <person name="Waki K."/>
            <person name="Yamagata H."/>
            <person name="Yamamoto M."/>
            <person name="Yamamoto S."/>
            <person name="Yamane H."/>
            <person name="Yoshiki S."/>
            <person name="Yoshihara R."/>
            <person name="Yukawa K."/>
            <person name="Zhong H."/>
            <person name="Yano M."/>
            <person name="Yuan Q."/>
            <person name="Ouyang S."/>
            <person name="Liu J."/>
            <person name="Jones K.M."/>
            <person name="Gansberger K."/>
            <person name="Moffat K."/>
            <person name="Hill J."/>
            <person name="Bera J."/>
            <person name="Fadrosh D."/>
            <person name="Jin S."/>
            <person name="Johri S."/>
            <person name="Kim M."/>
            <person name="Overton L."/>
            <person name="Reardon M."/>
            <person name="Tsitrin T."/>
            <person name="Vuong H."/>
            <person name="Weaver B."/>
            <person name="Ciecko A."/>
            <person name="Tallon L."/>
            <person name="Jackson J."/>
            <person name="Pai G."/>
            <person name="Aken S.V."/>
            <person name="Utterback T."/>
            <person name="Reidmuller S."/>
            <person name="Feldblyum T."/>
            <person name="Hsiao J."/>
            <person name="Zismann V."/>
            <person name="Iobst S."/>
            <person name="de Vazeille A.R."/>
            <person name="Buell C.R."/>
            <person name="Ying K."/>
            <person name="Li Y."/>
            <person name="Lu T."/>
            <person name="Huang Y."/>
            <person name="Zhao Q."/>
            <person name="Feng Q."/>
            <person name="Zhang L."/>
            <person name="Zhu J."/>
            <person name="Weng Q."/>
            <person name="Mu J."/>
            <person name="Lu Y."/>
            <person name="Fan D."/>
            <person name="Liu Y."/>
            <person name="Guan J."/>
            <person name="Zhang Y."/>
            <person name="Yu S."/>
            <person name="Liu X."/>
            <person name="Zhang Y."/>
            <person name="Hong G."/>
            <person name="Han B."/>
            <person name="Choisne N."/>
            <person name="Demange N."/>
            <person name="Orjeda G."/>
            <person name="Samain S."/>
            <person name="Cattolico L."/>
            <person name="Pelletier E."/>
            <person name="Couloux A."/>
            <person name="Segurens B."/>
            <person name="Wincker P."/>
            <person name="D'Hont A."/>
            <person name="Scarpelli C."/>
            <person name="Weissenbach J."/>
            <person name="Salanoubat M."/>
            <person name="Quetier F."/>
            <person name="Yu Y."/>
            <person name="Kim H.R."/>
            <person name="Rambo T."/>
            <person name="Currie J."/>
            <person name="Collura K."/>
            <person name="Luo M."/>
            <person name="Yang T."/>
            <person name="Ammiraju J.S.S."/>
            <person name="Engler F."/>
            <person name="Soderlund C."/>
            <person name="Wing R.A."/>
            <person name="Palmer L.E."/>
            <person name="de la Bastide M."/>
            <person name="Spiegel L."/>
            <person name="Nascimento L."/>
            <person name="Zutavern T."/>
            <person name="O'Shaughnessy A."/>
            <person name="Dike S."/>
            <person name="Dedhia N."/>
            <person name="Preston R."/>
            <person name="Balija V."/>
            <person name="McCombie W.R."/>
            <person name="Chow T."/>
            <person name="Chen H."/>
            <person name="Chung M."/>
            <person name="Chen C."/>
            <person name="Shaw J."/>
            <person name="Wu H."/>
            <person name="Hsiao K."/>
            <person name="Chao Y."/>
            <person name="Chu M."/>
            <person name="Cheng C."/>
            <person name="Hour A."/>
            <person name="Lee P."/>
            <person name="Lin S."/>
            <person name="Lin Y."/>
            <person name="Liou J."/>
            <person name="Liu S."/>
            <person name="Hsing Y."/>
            <person name="Raghuvanshi S."/>
            <person name="Mohanty A."/>
            <person name="Bharti A.K."/>
            <person name="Gaur A."/>
            <person name="Gupta V."/>
            <person name="Kumar D."/>
            <person name="Ravi V."/>
            <person name="Vij S."/>
            <person name="Kapur A."/>
            <person name="Khurana P."/>
            <person name="Khurana P."/>
            <person name="Khurana J.P."/>
            <person name="Tyagi A.K."/>
            <person name="Gaikwad K."/>
            <person name="Singh A."/>
            <person name="Dalal V."/>
            <person name="Srivastava S."/>
            <person name="Dixit A."/>
            <person name="Pal A.K."/>
            <person name="Ghazi I.A."/>
            <person name="Yadav M."/>
            <person name="Pandit A."/>
            <person name="Bhargava A."/>
            <person name="Sureshbabu K."/>
            <person name="Batra K."/>
            <person name="Sharma T.R."/>
            <person name="Mohapatra T."/>
            <person name="Singh N.K."/>
            <person name="Messing J."/>
            <person name="Nelson A.B."/>
            <person name="Fuks G."/>
            <person name="Kavchok S."/>
            <person name="Keizer G."/>
            <person name="Linton E."/>
            <person name="Llaca V."/>
            <person name="Song R."/>
            <person name="Tanyolac B."/>
            <person name="Young S."/>
            <person name="Ho-Il K."/>
            <person name="Hahn J.H."/>
            <person name="Sangsakoo G."/>
            <person name="Vanavichit A."/>
            <person name="de Mattos Luiz.A.T."/>
            <person name="Zimmer P.D."/>
            <person name="Malone G."/>
            <person name="Dellagostin O."/>
            <person name="de Oliveira A.C."/>
            <person name="Bevan M."/>
            <person name="Bancroft I."/>
            <person name="Minx P."/>
            <person name="Cordum H."/>
            <person name="Wilson R."/>
            <person name="Cheng Z."/>
            <person name="Jin W."/>
            <person name="Jiang J."/>
            <person name="Leong S.A."/>
            <person name="Iwama H."/>
            <person name="Gojobori T."/>
            <person name="Itoh T."/>
            <person name="Niimura Y."/>
            <person name="Fujii Y."/>
            <person name="Habara T."/>
            <person name="Sakai H."/>
            <person name="Sato Y."/>
            <person name="Wilson G."/>
            <person name="Kumar K."/>
            <person name="McCouch S."/>
            <person name="Juretic N."/>
            <person name="Hoen D."/>
            <person name="Wright S."/>
            <person name="Bruskiewich R."/>
            <person name="Bureau T."/>
            <person name="Miyao A."/>
            <person name="Hirochika H."/>
            <person name="Nishikawa T."/>
            <person name="Kadowaki K."/>
            <person name="Sugiura M."/>
            <person name="Burr B."/>
            <person name="Sasaki T."/>
        </authorList>
    </citation>
    <scope>NUCLEOTIDE SEQUENCE [LARGE SCALE GENOMIC DNA]</scope>
    <source>
        <strain evidence="3">cv. Nipponbare</strain>
    </source>
</reference>
<name>C7J9E0_ORYSJ</name>
<feature type="compositionally biased region" description="Pro residues" evidence="1">
    <location>
        <begin position="94"/>
        <end position="110"/>
    </location>
</feature>
<evidence type="ECO:0000256" key="1">
    <source>
        <dbReference type="SAM" id="MobiDB-lite"/>
    </source>
</evidence>
<dbReference type="EMBL" id="AP008218">
    <property type="protein sequence ID" value="BAH95673.1"/>
    <property type="molecule type" value="Genomic_DNA"/>
</dbReference>
<feature type="compositionally biased region" description="Low complexity" evidence="1">
    <location>
        <begin position="201"/>
        <end position="211"/>
    </location>
</feature>
<protein>
    <submittedName>
        <fullName evidence="2">Os12g0468900 protein</fullName>
    </submittedName>
</protein>